<evidence type="ECO:0000313" key="1">
    <source>
        <dbReference type="Proteomes" id="UP000887565"/>
    </source>
</evidence>
<accession>A0A915J5K3</accession>
<dbReference type="AlphaFoldDB" id="A0A915J5K3"/>
<reference evidence="2" key="1">
    <citation type="submission" date="2022-11" db="UniProtKB">
        <authorList>
            <consortium name="WormBaseParasite"/>
        </authorList>
    </citation>
    <scope>IDENTIFICATION</scope>
</reference>
<keyword evidence="1" id="KW-1185">Reference proteome</keyword>
<dbReference type="WBParaSite" id="nRc.2.0.1.t21415-RA">
    <property type="protein sequence ID" value="nRc.2.0.1.t21415-RA"/>
    <property type="gene ID" value="nRc.2.0.1.g21415"/>
</dbReference>
<protein>
    <submittedName>
        <fullName evidence="2">Uncharacterized protein</fullName>
    </submittedName>
</protein>
<name>A0A915J5K3_ROMCU</name>
<dbReference type="Proteomes" id="UP000887565">
    <property type="component" value="Unplaced"/>
</dbReference>
<sequence length="146" mass="17040">MLVKNDADDDETESPFKMTDNVSPKCLYQDRIECQLEMIQKSDEDQIQFQFKMKQMKIKWNQSTDIRFATILKEKLLISLEGHYLGIWALIKNPRIIHADKLPQCGECGEMGNIFRCKFRTANTFGFSSTQIAPHYCFEIQQYSAV</sequence>
<organism evidence="1 2">
    <name type="scientific">Romanomermis culicivorax</name>
    <name type="common">Nematode worm</name>
    <dbReference type="NCBI Taxonomy" id="13658"/>
    <lineage>
        <taxon>Eukaryota</taxon>
        <taxon>Metazoa</taxon>
        <taxon>Ecdysozoa</taxon>
        <taxon>Nematoda</taxon>
        <taxon>Enoplea</taxon>
        <taxon>Dorylaimia</taxon>
        <taxon>Mermithida</taxon>
        <taxon>Mermithoidea</taxon>
        <taxon>Mermithidae</taxon>
        <taxon>Romanomermis</taxon>
    </lineage>
</organism>
<evidence type="ECO:0000313" key="2">
    <source>
        <dbReference type="WBParaSite" id="nRc.2.0.1.t21415-RA"/>
    </source>
</evidence>
<proteinExistence type="predicted"/>